<evidence type="ECO:0000313" key="3">
    <source>
        <dbReference type="Proteomes" id="UP000270296"/>
    </source>
</evidence>
<feature type="domain" description="PI-PLC Y-box" evidence="1">
    <location>
        <begin position="1"/>
        <end position="35"/>
    </location>
</feature>
<evidence type="ECO:0000313" key="4">
    <source>
        <dbReference type="WBParaSite" id="SBAD_0001307801-mRNA-1"/>
    </source>
</evidence>
<name>A0A183J9X0_9BILA</name>
<dbReference type="GO" id="GO:0048015">
    <property type="term" value="P:phosphatidylinositol-mediated signaling"/>
    <property type="evidence" value="ECO:0007669"/>
    <property type="project" value="TreeGrafter"/>
</dbReference>
<protein>
    <submittedName>
        <fullName evidence="4">PI-PLC Y-box domain-containing protein</fullName>
    </submittedName>
</protein>
<dbReference type="Pfam" id="PF00387">
    <property type="entry name" value="PI-PLC-Y"/>
    <property type="match status" value="1"/>
</dbReference>
<dbReference type="GO" id="GO:0051209">
    <property type="term" value="P:release of sequestered calcium ion into cytosol"/>
    <property type="evidence" value="ECO:0007669"/>
    <property type="project" value="TreeGrafter"/>
</dbReference>
<dbReference type="Gene3D" id="3.20.20.190">
    <property type="entry name" value="Phosphatidylinositol (PI) phosphodiesterase"/>
    <property type="match status" value="1"/>
</dbReference>
<sequence>MLLANGLFQDKYMQLNQGRFLANGGCGYVLKPEFMLQENYDPSKPQALANPNPVILTIEIIAGRHLSRKEKGKGIASPVVDIEVIGLPCDTRAYRTATVCK</sequence>
<dbReference type="PROSITE" id="PS50008">
    <property type="entry name" value="PIPLC_Y_DOMAIN"/>
    <property type="match status" value="1"/>
</dbReference>
<organism evidence="4">
    <name type="scientific">Soboliphyme baturini</name>
    <dbReference type="NCBI Taxonomy" id="241478"/>
    <lineage>
        <taxon>Eukaryota</taxon>
        <taxon>Metazoa</taxon>
        <taxon>Ecdysozoa</taxon>
        <taxon>Nematoda</taxon>
        <taxon>Enoplea</taxon>
        <taxon>Dorylaimia</taxon>
        <taxon>Dioctophymatida</taxon>
        <taxon>Dioctophymatoidea</taxon>
        <taxon>Soboliphymatidae</taxon>
        <taxon>Soboliphyme</taxon>
    </lineage>
</organism>
<dbReference type="WBParaSite" id="SBAD_0001307801-mRNA-1">
    <property type="protein sequence ID" value="SBAD_0001307801-mRNA-1"/>
    <property type="gene ID" value="SBAD_0001307801"/>
</dbReference>
<dbReference type="Gene3D" id="2.60.40.150">
    <property type="entry name" value="C2 domain"/>
    <property type="match status" value="1"/>
</dbReference>
<dbReference type="GO" id="GO:0010634">
    <property type="term" value="P:positive regulation of epithelial cell migration"/>
    <property type="evidence" value="ECO:0007669"/>
    <property type="project" value="TreeGrafter"/>
</dbReference>
<accession>A0A183J9X0</accession>
<dbReference type="PANTHER" id="PTHR10336">
    <property type="entry name" value="PHOSPHOINOSITIDE-SPECIFIC PHOSPHOLIPASE C FAMILY PROTEIN"/>
    <property type="match status" value="1"/>
</dbReference>
<reference evidence="2 3" key="2">
    <citation type="submission" date="2018-11" db="EMBL/GenBank/DDBJ databases">
        <authorList>
            <consortium name="Pathogen Informatics"/>
        </authorList>
    </citation>
    <scope>NUCLEOTIDE SEQUENCE [LARGE SCALE GENOMIC DNA]</scope>
</reference>
<dbReference type="InterPro" id="IPR017946">
    <property type="entry name" value="PLC-like_Pdiesterase_TIM-brl"/>
</dbReference>
<gene>
    <name evidence="2" type="ORF">SBAD_LOCUS12667</name>
</gene>
<dbReference type="SUPFAM" id="SSF51695">
    <property type="entry name" value="PLC-like phosphodiesterases"/>
    <property type="match status" value="1"/>
</dbReference>
<dbReference type="InterPro" id="IPR001711">
    <property type="entry name" value="PLipase_C_Pinositol-sp_Y"/>
</dbReference>
<dbReference type="GO" id="GO:0046488">
    <property type="term" value="P:phosphatidylinositol metabolic process"/>
    <property type="evidence" value="ECO:0007669"/>
    <property type="project" value="TreeGrafter"/>
</dbReference>
<dbReference type="InterPro" id="IPR035892">
    <property type="entry name" value="C2_domain_sf"/>
</dbReference>
<dbReference type="PANTHER" id="PTHR10336:SF159">
    <property type="entry name" value="1-PHOSPHATIDYLINOSITOL 4,5-BISPHOSPHATE PHOSPHODIESTERASE GAMMA"/>
    <property type="match status" value="1"/>
</dbReference>
<dbReference type="GO" id="GO:0004435">
    <property type="term" value="F:phosphatidylinositol-4,5-bisphosphate phospholipase C activity"/>
    <property type="evidence" value="ECO:0007669"/>
    <property type="project" value="InterPro"/>
</dbReference>
<dbReference type="AlphaFoldDB" id="A0A183J9X0"/>
<dbReference type="OrthoDB" id="269822at2759"/>
<reference evidence="4" key="1">
    <citation type="submission" date="2016-06" db="UniProtKB">
        <authorList>
            <consortium name="WormBaseParasite"/>
        </authorList>
    </citation>
    <scope>IDENTIFICATION</scope>
</reference>
<evidence type="ECO:0000313" key="2">
    <source>
        <dbReference type="EMBL" id="VDP50691.1"/>
    </source>
</evidence>
<dbReference type="GO" id="GO:0032587">
    <property type="term" value="C:ruffle membrane"/>
    <property type="evidence" value="ECO:0007669"/>
    <property type="project" value="TreeGrafter"/>
</dbReference>
<evidence type="ECO:0000259" key="1">
    <source>
        <dbReference type="PROSITE" id="PS50008"/>
    </source>
</evidence>
<dbReference type="EMBL" id="UZAM01018440">
    <property type="protein sequence ID" value="VDP50691.1"/>
    <property type="molecule type" value="Genomic_DNA"/>
</dbReference>
<dbReference type="InterPro" id="IPR001192">
    <property type="entry name" value="PI-PLC_fam"/>
</dbReference>
<dbReference type="Proteomes" id="UP000270296">
    <property type="component" value="Unassembled WGS sequence"/>
</dbReference>
<keyword evidence="3" id="KW-1185">Reference proteome</keyword>
<proteinExistence type="predicted"/>